<accession>A0ABQ5KKU2</accession>
<sequence>MSETLLFSSAHSLKSHSSRLTMPSQAFHFACQAKRRKSMRKLHIPRIHCHIQPKINFNIHLDKKFPLFHSSKKKIGMPVALKLFRSAVNDDLDYLHFGLHIFMARKVYRDLCRQEKVITSELPPILSTSSSTCSIDSEKKDFSSEPPSMGDSLSPSPSTFDSESDEASFSSMSPASSGFSTPLSIDGDYLSISTALPSLLPPRSPSHSFTVVLDMDHTLLHASKKYYPGFERVIKAIDKGRMRDFYVRSRPYAREMVQEIKRLGGEVVIYTAALQDYADQCLNVFDPSETLIDHRIYREGCVRITSEDLEAAVDREYDLRGYLKALKSRGSLHSSFPFSADLMASLSEIISTSKSTPSRLLPLSDLIFSNGYVKDLSRLGVSRPISSLFIVDDNPISYALQPMAAIPCREYRGEDKDEEMQLVYLALLQGLKDRGTCNVSGVNAAVESAEKMMGHFVKKPSKSRKSRSYRALSSFFCVKEEPMLLEGCM</sequence>
<dbReference type="SMART" id="SM00577">
    <property type="entry name" value="CPDc"/>
    <property type="match status" value="1"/>
</dbReference>
<comment type="function">
    <text evidence="1">Essential component of the TIM23 complex, a complex that mediates the translocation of transit peptide-containing proteins across the mitochondrial inner membrane.</text>
</comment>
<keyword evidence="1" id="KW-0813">Transport</keyword>
<evidence type="ECO:0000313" key="5">
    <source>
        <dbReference type="Proteomes" id="UP001057375"/>
    </source>
</evidence>
<feature type="compositionally biased region" description="Low complexity" evidence="2">
    <location>
        <begin position="167"/>
        <end position="177"/>
    </location>
</feature>
<evidence type="ECO:0000256" key="2">
    <source>
        <dbReference type="SAM" id="MobiDB-lite"/>
    </source>
</evidence>
<dbReference type="Pfam" id="PF03031">
    <property type="entry name" value="NIF"/>
    <property type="match status" value="2"/>
</dbReference>
<feature type="domain" description="FCP1 homology" evidence="3">
    <location>
        <begin position="204"/>
        <end position="431"/>
    </location>
</feature>
<comment type="similarity">
    <text evidence="1">Belongs to the TIM50 family.</text>
</comment>
<proteinExistence type="inferred from homology"/>
<feature type="region of interest" description="Disordered" evidence="2">
    <location>
        <begin position="127"/>
        <end position="177"/>
    </location>
</feature>
<gene>
    <name evidence="4" type="ORF">ADUPG1_007128</name>
</gene>
<dbReference type="Gene3D" id="3.40.50.1000">
    <property type="entry name" value="HAD superfamily/HAD-like"/>
    <property type="match status" value="1"/>
</dbReference>
<keyword evidence="1" id="KW-0809">Transit peptide</keyword>
<dbReference type="InterPro" id="IPR036412">
    <property type="entry name" value="HAD-like_sf"/>
</dbReference>
<evidence type="ECO:0000256" key="1">
    <source>
        <dbReference type="RuleBase" id="RU365079"/>
    </source>
</evidence>
<keyword evidence="5" id="KW-1185">Reference proteome</keyword>
<dbReference type="InterPro" id="IPR050365">
    <property type="entry name" value="TIM50"/>
</dbReference>
<reference evidence="4" key="1">
    <citation type="submission" date="2022-03" db="EMBL/GenBank/DDBJ databases">
        <title>Draft genome sequence of Aduncisulcus paluster, a free-living microaerophilic Fornicata.</title>
        <authorList>
            <person name="Yuyama I."/>
            <person name="Kume K."/>
            <person name="Tamura T."/>
            <person name="Inagaki Y."/>
            <person name="Hashimoto T."/>
        </authorList>
    </citation>
    <scope>NUCLEOTIDE SEQUENCE</scope>
    <source>
        <strain evidence="4">NY0171</strain>
    </source>
</reference>
<comment type="caution">
    <text evidence="4">The sequence shown here is derived from an EMBL/GenBank/DDBJ whole genome shotgun (WGS) entry which is preliminary data.</text>
</comment>
<keyword evidence="1" id="KW-0811">Translocation</keyword>
<keyword evidence="1" id="KW-0496">Mitochondrion</keyword>
<protein>
    <recommendedName>
        <fullName evidence="1">Mitochondrial import inner membrane translocase subunit TIM50</fullName>
    </recommendedName>
</protein>
<comment type="subcellular location">
    <subcellularLocation>
        <location evidence="1">Mitochondrion inner membrane</location>
        <topology evidence="1">Single-pass membrane protein</topology>
    </subcellularLocation>
</comment>
<dbReference type="CDD" id="cd07521">
    <property type="entry name" value="HAD_FCP1-like"/>
    <property type="match status" value="1"/>
</dbReference>
<evidence type="ECO:0000259" key="3">
    <source>
        <dbReference type="PROSITE" id="PS50969"/>
    </source>
</evidence>
<organism evidence="4 5">
    <name type="scientific">Aduncisulcus paluster</name>
    <dbReference type="NCBI Taxonomy" id="2918883"/>
    <lineage>
        <taxon>Eukaryota</taxon>
        <taxon>Metamonada</taxon>
        <taxon>Carpediemonas-like organisms</taxon>
        <taxon>Aduncisulcus</taxon>
    </lineage>
</organism>
<dbReference type="PANTHER" id="PTHR12210">
    <property type="entry name" value="DULLARD PROTEIN PHOSPHATASE"/>
    <property type="match status" value="1"/>
</dbReference>
<dbReference type="SUPFAM" id="SSF56784">
    <property type="entry name" value="HAD-like"/>
    <property type="match status" value="1"/>
</dbReference>
<dbReference type="Proteomes" id="UP001057375">
    <property type="component" value="Unassembled WGS sequence"/>
</dbReference>
<name>A0ABQ5KKU2_9EUKA</name>
<keyword evidence="1" id="KW-0653">Protein transport</keyword>
<dbReference type="InterPro" id="IPR004274">
    <property type="entry name" value="FCP1_dom"/>
</dbReference>
<dbReference type="PROSITE" id="PS50969">
    <property type="entry name" value="FCP1"/>
    <property type="match status" value="1"/>
</dbReference>
<dbReference type="InterPro" id="IPR023214">
    <property type="entry name" value="HAD_sf"/>
</dbReference>
<dbReference type="EMBL" id="BQXS01010147">
    <property type="protein sequence ID" value="GKT33124.1"/>
    <property type="molecule type" value="Genomic_DNA"/>
</dbReference>
<evidence type="ECO:0000313" key="4">
    <source>
        <dbReference type="EMBL" id="GKT33124.1"/>
    </source>
</evidence>
<comment type="subunit">
    <text evidence="1">Component of the TIM23 complex.</text>
</comment>